<dbReference type="NCBIfam" id="TIGR02492">
    <property type="entry name" value="flgK_ends"/>
    <property type="match status" value="1"/>
</dbReference>
<evidence type="ECO:0000259" key="8">
    <source>
        <dbReference type="Pfam" id="PF06429"/>
    </source>
</evidence>
<dbReference type="PROSITE" id="PS00588">
    <property type="entry name" value="FLAGELLA_BB_ROD"/>
    <property type="match status" value="1"/>
</dbReference>
<dbReference type="SUPFAM" id="SSF64518">
    <property type="entry name" value="Phase 1 flagellin"/>
    <property type="match status" value="1"/>
</dbReference>
<feature type="domain" description="Flagellar basal-body/hook protein C-terminal" evidence="8">
    <location>
        <begin position="664"/>
        <end position="701"/>
    </location>
</feature>
<dbReference type="InterPro" id="IPR002371">
    <property type="entry name" value="FlgK"/>
</dbReference>
<evidence type="ECO:0000259" key="7">
    <source>
        <dbReference type="Pfam" id="PF00460"/>
    </source>
</evidence>
<evidence type="ECO:0000256" key="5">
    <source>
        <dbReference type="ARBA" id="ARBA00022525"/>
    </source>
</evidence>
<dbReference type="GO" id="GO:0044780">
    <property type="term" value="P:bacterial-type flagellum assembly"/>
    <property type="evidence" value="ECO:0007669"/>
    <property type="project" value="InterPro"/>
</dbReference>
<evidence type="ECO:0000256" key="4">
    <source>
        <dbReference type="ARBA" id="ARBA00016244"/>
    </source>
</evidence>
<reference evidence="10 11" key="1">
    <citation type="submission" date="2014-12" db="EMBL/GenBank/DDBJ databases">
        <title>Genome sequencing of Brevundimonas nasdae TPW30.</title>
        <authorList>
            <person name="Tan P.W."/>
            <person name="Chan K.-G."/>
        </authorList>
    </citation>
    <scope>NUCLEOTIDE SEQUENCE [LARGE SCALE GENOMIC DNA]</scope>
    <source>
        <strain evidence="10 11">TPW30</strain>
    </source>
</reference>
<evidence type="ECO:0000256" key="6">
    <source>
        <dbReference type="ARBA" id="ARBA00023143"/>
    </source>
</evidence>
<name>A0A0B4CL32_9CAUL</name>
<organism evidence="10 11">
    <name type="scientific">Brevundimonas nasdae</name>
    <dbReference type="NCBI Taxonomy" id="172043"/>
    <lineage>
        <taxon>Bacteria</taxon>
        <taxon>Pseudomonadati</taxon>
        <taxon>Pseudomonadota</taxon>
        <taxon>Alphaproteobacteria</taxon>
        <taxon>Caulobacterales</taxon>
        <taxon>Caulobacteraceae</taxon>
        <taxon>Brevundimonas</taxon>
    </lineage>
</organism>
<dbReference type="GO" id="GO:0009425">
    <property type="term" value="C:bacterial-type flagellum basal body"/>
    <property type="evidence" value="ECO:0007669"/>
    <property type="project" value="UniProtKB-SubCell"/>
</dbReference>
<protein>
    <recommendedName>
        <fullName evidence="4">Flagellar hook-associated protein 1</fullName>
    </recommendedName>
</protein>
<evidence type="ECO:0000256" key="3">
    <source>
        <dbReference type="ARBA" id="ARBA00009677"/>
    </source>
</evidence>
<dbReference type="InterPro" id="IPR010930">
    <property type="entry name" value="Flg_bb/hook_C_dom"/>
</dbReference>
<dbReference type="RefSeq" id="WP_039246438.1">
    <property type="nucleotide sequence ID" value="NZ_JWSY01000017.1"/>
</dbReference>
<evidence type="ECO:0000259" key="9">
    <source>
        <dbReference type="Pfam" id="PF22638"/>
    </source>
</evidence>
<keyword evidence="5" id="KW-0964">Secreted</keyword>
<dbReference type="Pfam" id="PF22638">
    <property type="entry name" value="FlgK_D1"/>
    <property type="match status" value="1"/>
</dbReference>
<dbReference type="STRING" id="172043.RM53_10130"/>
<keyword evidence="10" id="KW-0966">Cell projection</keyword>
<dbReference type="GO" id="GO:0005576">
    <property type="term" value="C:extracellular region"/>
    <property type="evidence" value="ECO:0007669"/>
    <property type="project" value="UniProtKB-SubCell"/>
</dbReference>
<dbReference type="GO" id="GO:0009424">
    <property type="term" value="C:bacterial-type flagellum hook"/>
    <property type="evidence" value="ECO:0007669"/>
    <property type="project" value="InterPro"/>
</dbReference>
<dbReference type="Pfam" id="PF00460">
    <property type="entry name" value="Flg_bb_rod"/>
    <property type="match status" value="1"/>
</dbReference>
<sequence length="705" mass="72454">MSLNSIMNIATSGLKTAQSQLRVTADNIANVDTPGYIRKVADQSAAVTNGYGSGVDVTRVRLATDRFLQAASLSAGSDAARQTVRYELYDQIQNQFGDPSSDTNFFAQVDKLFATYATLAESPTSSAGRQDTIYKTQAIFNEAAGIASQIQSARQEADGRLLSAVETVNPLLEQIAKLNKTIAAGTVTNEDVTGAQNAQLGLINELSKYMDVKVEARSNGGVTLRTNTGTTLVGEGAATLSYQAAGTVDAMTAFSDIMITEPSGTRWPLLDGVSSGQIRGLVEMRDVDAPAAAARLGELTAKLADELNRAHNANSSVPAPTALTGRNVGQSLENALTGFTGTTTISAVNASGVVQASAQIVFSGGTMTINGAAADPTTFLSVLNAQLGGTATASFSDGQLRLDGAGGNGVAIADDATSPSTKGGRGFSHWFGLNDLVTTTTPTFYETGLTLTSQHGFDPGESLTLRFAGPSGARLRDITVSVPAGTGTMGEMLGALNDPITGVGRYGAFSLDAVGKLSFKAYDPSATSMSVVKDNTTQDPSGVSMSQLFGLGATGSTRAGAYTVRSDIQQDPGKLALAQLNLSAAAGTPALSKNDGRGGLALGDVGKKNVAFAAAGGNAGGTKTLSSYAADFAGEIGGKASAAKTRSETASALAKEADSRRTSAEGVNMDEELVNMTTFQQAYNASARLIQASKDMYDVLIGILQ</sequence>
<evidence type="ECO:0000313" key="11">
    <source>
        <dbReference type="Proteomes" id="UP000031166"/>
    </source>
</evidence>
<feature type="domain" description="Flagellar hook-associated protein FlgK helical" evidence="9">
    <location>
        <begin position="90"/>
        <end position="313"/>
    </location>
</feature>
<keyword evidence="6" id="KW-0975">Bacterial flagellum</keyword>
<dbReference type="PANTHER" id="PTHR30033:SF1">
    <property type="entry name" value="FLAGELLAR HOOK-ASSOCIATED PROTEIN 1"/>
    <property type="match status" value="1"/>
</dbReference>
<dbReference type="Proteomes" id="UP000031166">
    <property type="component" value="Unassembled WGS sequence"/>
</dbReference>
<dbReference type="InterPro" id="IPR019776">
    <property type="entry name" value="Flagellar_basal_body_rod_CS"/>
</dbReference>
<dbReference type="PRINTS" id="PR01005">
    <property type="entry name" value="FLGHOOKAP1"/>
</dbReference>
<gene>
    <name evidence="10" type="ORF">RM53_10130</name>
</gene>
<evidence type="ECO:0000313" key="10">
    <source>
        <dbReference type="EMBL" id="KIC57177.1"/>
    </source>
</evidence>
<accession>A0A0B4CL32</accession>
<proteinExistence type="inferred from homology"/>
<dbReference type="GO" id="GO:0005198">
    <property type="term" value="F:structural molecule activity"/>
    <property type="evidence" value="ECO:0007669"/>
    <property type="project" value="InterPro"/>
</dbReference>
<dbReference type="EMBL" id="JWSY01000017">
    <property type="protein sequence ID" value="KIC57177.1"/>
    <property type="molecule type" value="Genomic_DNA"/>
</dbReference>
<comment type="caution">
    <text evidence="10">The sequence shown here is derived from an EMBL/GenBank/DDBJ whole genome shotgun (WGS) entry which is preliminary data.</text>
</comment>
<dbReference type="PANTHER" id="PTHR30033">
    <property type="entry name" value="FLAGELLAR HOOK-ASSOCIATED PROTEIN 1"/>
    <property type="match status" value="1"/>
</dbReference>
<evidence type="ECO:0000256" key="1">
    <source>
        <dbReference type="ARBA" id="ARBA00004117"/>
    </source>
</evidence>
<comment type="subcellular location">
    <subcellularLocation>
        <location evidence="1">Bacterial flagellum basal body</location>
    </subcellularLocation>
    <subcellularLocation>
        <location evidence="2">Secreted</location>
    </subcellularLocation>
</comment>
<feature type="domain" description="Flagellar basal body rod protein N-terminal" evidence="7">
    <location>
        <begin position="7"/>
        <end position="36"/>
    </location>
</feature>
<comment type="similarity">
    <text evidence="3">Belongs to the flagella basal body rod proteins family.</text>
</comment>
<dbReference type="Pfam" id="PF06429">
    <property type="entry name" value="Flg_bbr_C"/>
    <property type="match status" value="1"/>
</dbReference>
<keyword evidence="10" id="KW-0282">Flagellum</keyword>
<evidence type="ECO:0000256" key="2">
    <source>
        <dbReference type="ARBA" id="ARBA00004613"/>
    </source>
</evidence>
<dbReference type="AlphaFoldDB" id="A0A0B4CL32"/>
<keyword evidence="10" id="KW-0969">Cilium</keyword>
<dbReference type="InterPro" id="IPR001444">
    <property type="entry name" value="Flag_bb_rod_N"/>
</dbReference>
<dbReference type="InterPro" id="IPR053927">
    <property type="entry name" value="FlgK_helical"/>
</dbReference>